<keyword evidence="2" id="KW-1185">Reference proteome</keyword>
<dbReference type="EMBL" id="JAFIDN010000006">
    <property type="protein sequence ID" value="MBP3192776.1"/>
    <property type="molecule type" value="Genomic_DNA"/>
</dbReference>
<name>A0A8J7SA03_9BACT</name>
<dbReference type="InterPro" id="IPR014845">
    <property type="entry name" value="GYD/TTHA1554"/>
</dbReference>
<dbReference type="AlphaFoldDB" id="A0A8J7SA03"/>
<evidence type="ECO:0000313" key="1">
    <source>
        <dbReference type="EMBL" id="MBP3192776.1"/>
    </source>
</evidence>
<dbReference type="Pfam" id="PF08734">
    <property type="entry name" value="GYD"/>
    <property type="match status" value="1"/>
</dbReference>
<sequence>MHTYIILSKISPDAMKEPDDFKKMAETVKQKIRKECPDVTWKDSYAVKGAYDVVDILESTDPGQVDKASMIIRSLGRSDTETMQATPWKEFLNLL</sequence>
<accession>A0A8J7SA03</accession>
<dbReference type="Proteomes" id="UP000673975">
    <property type="component" value="Unassembled WGS sequence"/>
</dbReference>
<comment type="caution">
    <text evidence="1">The sequence shown here is derived from an EMBL/GenBank/DDBJ whole genome shotgun (WGS) entry which is preliminary data.</text>
</comment>
<gene>
    <name evidence="1" type="ORF">NATSA_08880</name>
</gene>
<dbReference type="RefSeq" id="WP_210511810.1">
    <property type="nucleotide sequence ID" value="NZ_JAFIDN010000006.1"/>
</dbReference>
<evidence type="ECO:0000313" key="2">
    <source>
        <dbReference type="Proteomes" id="UP000673975"/>
    </source>
</evidence>
<protein>
    <submittedName>
        <fullName evidence="1">GYD domain-containing protein</fullName>
    </submittedName>
</protein>
<proteinExistence type="predicted"/>
<organism evidence="1 2">
    <name type="scientific">Natronogracilivirga saccharolytica</name>
    <dbReference type="NCBI Taxonomy" id="2812953"/>
    <lineage>
        <taxon>Bacteria</taxon>
        <taxon>Pseudomonadati</taxon>
        <taxon>Balneolota</taxon>
        <taxon>Balneolia</taxon>
        <taxon>Balneolales</taxon>
        <taxon>Cyclonatronaceae</taxon>
        <taxon>Natronogracilivirga</taxon>
    </lineage>
</organism>
<reference evidence="1" key="1">
    <citation type="submission" date="2021-02" db="EMBL/GenBank/DDBJ databases">
        <title>Natronogracilivirga saccharolytica gen. nov. sp. nov. a new anaerobic, haloalkiliphilic carbohydrate-fermenting bacterium from soda lake and proposing of Cyclonatronumiaceae fam. nov. in the phylum Balneolaeota.</title>
        <authorList>
            <person name="Zhilina T.N."/>
            <person name="Sorokin D.Y."/>
            <person name="Zavarzina D.G."/>
            <person name="Toshchakov S.V."/>
            <person name="Kublanov I.V."/>
        </authorList>
    </citation>
    <scope>NUCLEOTIDE SEQUENCE</scope>
    <source>
        <strain evidence="1">Z-1702</strain>
    </source>
</reference>